<evidence type="ECO:0000313" key="2">
    <source>
        <dbReference type="Proteomes" id="UP000046392"/>
    </source>
</evidence>
<keyword evidence="1" id="KW-1133">Transmembrane helix</keyword>
<accession>A0A0N5BF55</accession>
<feature type="transmembrane region" description="Helical" evidence="1">
    <location>
        <begin position="269"/>
        <end position="293"/>
    </location>
</feature>
<reference evidence="3" key="1">
    <citation type="submission" date="2017-02" db="UniProtKB">
        <authorList>
            <consortium name="WormBaseParasite"/>
        </authorList>
    </citation>
    <scope>IDENTIFICATION</scope>
</reference>
<evidence type="ECO:0000313" key="3">
    <source>
        <dbReference type="WBParaSite" id="SPAL_0000462300.1"/>
    </source>
</evidence>
<keyword evidence="1" id="KW-0472">Membrane</keyword>
<organism evidence="2 3">
    <name type="scientific">Strongyloides papillosus</name>
    <name type="common">Intestinal threadworm</name>
    <dbReference type="NCBI Taxonomy" id="174720"/>
    <lineage>
        <taxon>Eukaryota</taxon>
        <taxon>Metazoa</taxon>
        <taxon>Ecdysozoa</taxon>
        <taxon>Nematoda</taxon>
        <taxon>Chromadorea</taxon>
        <taxon>Rhabditida</taxon>
        <taxon>Tylenchina</taxon>
        <taxon>Panagrolaimomorpha</taxon>
        <taxon>Strongyloidoidea</taxon>
        <taxon>Strongyloididae</taxon>
        <taxon>Strongyloides</taxon>
    </lineage>
</organism>
<keyword evidence="1" id="KW-0812">Transmembrane</keyword>
<name>A0A0N5BF55_STREA</name>
<keyword evidence="2" id="KW-1185">Reference proteome</keyword>
<protein>
    <submittedName>
        <fullName evidence="3">Uncharacterized protein</fullName>
    </submittedName>
</protein>
<sequence>MIKIYNLLFYIPCILLIKYISPILTSIHPPYYSPCQFPTPEKNKAEYYSQCVISSQIPYICDLHKQISYSSFNEISETYGKHEKVFNKISPFDNKTISTSLAIIIVKQLLAPYSSKQVYSNHEEFGCLFQDECSHVMDAETVERFVSSYRVFTRIFASILYKNWFPKNDKTHGNFGNDNCYMMNITDILVLVVLDGMVGDNRKLPSVTIHTDNTILAPFLSNIQLETTNSINQNWPLHQVISDLIDQLGFTIRLYYTTGGKLPKHGIPSWAYCLSLFCIIMVIIALFIEWYIVRRKLAVKRNIIGTKIESIKSKTHIMFGTN</sequence>
<proteinExistence type="predicted"/>
<feature type="transmembrane region" description="Helical" evidence="1">
    <location>
        <begin position="7"/>
        <end position="27"/>
    </location>
</feature>
<dbReference type="AlphaFoldDB" id="A0A0N5BF55"/>
<dbReference type="Proteomes" id="UP000046392">
    <property type="component" value="Unplaced"/>
</dbReference>
<dbReference type="WBParaSite" id="SPAL_0000462300.1">
    <property type="protein sequence ID" value="SPAL_0000462300.1"/>
    <property type="gene ID" value="SPAL_0000462300"/>
</dbReference>
<evidence type="ECO:0000256" key="1">
    <source>
        <dbReference type="SAM" id="Phobius"/>
    </source>
</evidence>